<dbReference type="InterPro" id="IPR013783">
    <property type="entry name" value="Ig-like_fold"/>
</dbReference>
<evidence type="ECO:0000313" key="3">
    <source>
        <dbReference type="EMBL" id="SNB75675.1"/>
    </source>
</evidence>
<organism evidence="3 4">
    <name type="scientific">Thermoflexus hugenholtzii JAD2</name>
    <dbReference type="NCBI Taxonomy" id="877466"/>
    <lineage>
        <taxon>Bacteria</taxon>
        <taxon>Bacillati</taxon>
        <taxon>Chloroflexota</taxon>
        <taxon>Thermoflexia</taxon>
        <taxon>Thermoflexales</taxon>
        <taxon>Thermoflexaceae</taxon>
        <taxon>Thermoflexus</taxon>
    </lineage>
</organism>
<sequence>MRTHKGWHRVGATLLIAGAGFLALLLLMSRRAEAGVQVLSQTTLVDFGAGEFLRTGLAGIGDGAVSLLRAGLSGEWITTVVTAGLVPRWGHAAVYTNGRIYVIGGLHDATVGSALTHAIVQSATVLGDHNLTPWVTVTTNLTGIFPYGTAYGGAVQVGPFLYVIGGRREPNPDIGAAQRQVAYARVNPDGSLSPFTEAVSLPVGLESMATVAWAGWIYVLGGIDESLQVTDTIYVARPDPATGLITGWTRLTWTLPYPLWRHAAVAEQGYLYVIGGMTGTSSLPLYEVWFAPLGDGTLLGPFTRTEPLDNNLVELAAIGYNGLLLTSGGLQSNLSDVSRDVRAGVIADTREVITWTATSLITPPRSAHAMVVLPDGWVYVIGGRDQNTPLTHINAGRLGAEGAGLFVSSGRYLAPPFHLDRRRLLLTLDFQFLRPPGTDAAVRIRSQAQDGFPWSDWGPWTPLTGTGEVTLSIPLNFYVQSLQYEVVFSTTNPLTAPFLLRADLRYEVPDKPPAWVKQAMPPEGNAVRPGDRITYTVVLTNDSGATLHNLRLMDDFPAGTAYVAGSASASAGLSWTVSASGWVGEMTALAPGSVLTFTFAVTVTAGGGQIQNQAVLQTDEFGLLSGNVVVHPVVALTGTLSALPPAGSVVFPGDLLTYTVWVTNPASAPLGAAQITGQLPLAVVPLPNGLQVSAGSVFTGSWPTFRWDLPGLGAGAAAALTWTVQITDPMWIEDGAWLTATASLSGTPPLPLGAITHVVRQPYALQIVKTDDRSQADIEEILRYTITLTNTGWVTVTDLRITDTLTGWPWITFVDPPVEAREMVITLPALGPRATISFVRSTQISVSANLSDVVAFTNTVTARAFGTAGVPLADRFEASDVTTLAGPDLVVAIPPESVSFDGSTVTLTVVVTNVGPGTARPLSSENPLCAPHWVLVGFWANDEPVRADYLDLGAHRLPPGAAASGVFTLSLTRTASIRAMVDAYTPGFGFPGRGCVMETREDNNVTEPVRVGGYRVFLPLILRGP</sequence>
<dbReference type="InterPro" id="IPR051172">
    <property type="entry name" value="Chlamydia_OmcB"/>
</dbReference>
<evidence type="ECO:0000259" key="2">
    <source>
        <dbReference type="Pfam" id="PF24346"/>
    </source>
</evidence>
<dbReference type="NCBIfam" id="TIGR01451">
    <property type="entry name" value="B_ant_repeat"/>
    <property type="match status" value="2"/>
</dbReference>
<name>A0A212RSP6_9CHLR</name>
<dbReference type="RefSeq" id="WP_088572450.1">
    <property type="nucleotide sequence ID" value="NZ_FYEK01000077.1"/>
</dbReference>
<dbReference type="OrthoDB" id="136608at2"/>
<dbReference type="InterPro" id="IPR015915">
    <property type="entry name" value="Kelch-typ_b-propeller"/>
</dbReference>
<dbReference type="EMBL" id="FYEK01000077">
    <property type="protein sequence ID" value="SNB75675.1"/>
    <property type="molecule type" value="Genomic_DNA"/>
</dbReference>
<dbReference type="PANTHER" id="PTHR34819:SF3">
    <property type="entry name" value="CELL SURFACE PROTEIN"/>
    <property type="match status" value="1"/>
</dbReference>
<dbReference type="InParanoid" id="A0A212RSP6"/>
<protein>
    <submittedName>
        <fullName evidence="3">Conserved repeat domain-containing protein</fullName>
    </submittedName>
</protein>
<dbReference type="Pfam" id="PF24346">
    <property type="entry name" value="DUF7507"/>
    <property type="match status" value="1"/>
</dbReference>
<dbReference type="InterPro" id="IPR055354">
    <property type="entry name" value="DUF7507"/>
</dbReference>
<dbReference type="SUPFAM" id="SSF117281">
    <property type="entry name" value="Kelch motif"/>
    <property type="match status" value="2"/>
</dbReference>
<accession>A0A212RSP6</accession>
<feature type="domain" description="DUF11" evidence="1">
    <location>
        <begin position="525"/>
        <end position="619"/>
    </location>
</feature>
<dbReference type="Gene3D" id="2.120.10.80">
    <property type="entry name" value="Kelch-type beta propeller"/>
    <property type="match status" value="2"/>
</dbReference>
<reference evidence="4" key="1">
    <citation type="submission" date="2017-06" db="EMBL/GenBank/DDBJ databases">
        <authorList>
            <person name="Varghese N."/>
            <person name="Submissions S."/>
        </authorList>
    </citation>
    <scope>NUCLEOTIDE SEQUENCE [LARGE SCALE GENOMIC DNA]</scope>
    <source>
        <strain evidence="4">JAD2</strain>
    </source>
</reference>
<dbReference type="PANTHER" id="PTHR34819">
    <property type="entry name" value="LARGE CYSTEINE-RICH PERIPLASMIC PROTEIN OMCB"/>
    <property type="match status" value="1"/>
</dbReference>
<dbReference type="Gene3D" id="2.60.40.10">
    <property type="entry name" value="Immunoglobulins"/>
    <property type="match status" value="1"/>
</dbReference>
<dbReference type="Pfam" id="PF01345">
    <property type="entry name" value="DUF11"/>
    <property type="match status" value="1"/>
</dbReference>
<keyword evidence="4" id="KW-1185">Reference proteome</keyword>
<dbReference type="InterPro" id="IPR001434">
    <property type="entry name" value="OmcB-like_DUF11"/>
</dbReference>
<dbReference type="AlphaFoldDB" id="A0A212RSP6"/>
<gene>
    <name evidence="3" type="ORF">SAMN02746019_00020200</name>
</gene>
<feature type="domain" description="DUF7507" evidence="2">
    <location>
        <begin position="764"/>
        <end position="869"/>
    </location>
</feature>
<proteinExistence type="predicted"/>
<evidence type="ECO:0000313" key="4">
    <source>
        <dbReference type="Proteomes" id="UP000197025"/>
    </source>
</evidence>
<dbReference type="Proteomes" id="UP000197025">
    <property type="component" value="Unassembled WGS sequence"/>
</dbReference>
<dbReference type="InterPro" id="IPR047589">
    <property type="entry name" value="DUF11_rpt"/>
</dbReference>
<evidence type="ECO:0000259" key="1">
    <source>
        <dbReference type="Pfam" id="PF01345"/>
    </source>
</evidence>